<dbReference type="OrthoDB" id="378564at2759"/>
<keyword evidence="7" id="KW-1185">Reference proteome</keyword>
<dbReference type="PANTHER" id="PTHR21347:SF14">
    <property type="entry name" value="LIPID SCRAMBLASE CLPTM1-RELATED"/>
    <property type="match status" value="1"/>
</dbReference>
<name>A0A6V7GWK2_9HYME</name>
<dbReference type="GO" id="GO:0016020">
    <property type="term" value="C:membrane"/>
    <property type="evidence" value="ECO:0007669"/>
    <property type="project" value="UniProtKB-SubCell"/>
</dbReference>
<comment type="subcellular location">
    <subcellularLocation>
        <location evidence="1">Membrane</location>
        <topology evidence="1">Multi-pass membrane protein</topology>
    </subcellularLocation>
</comment>
<dbReference type="EMBL" id="CAJDYZ010001188">
    <property type="protein sequence ID" value="CAD1468700.1"/>
    <property type="molecule type" value="Genomic_DNA"/>
</dbReference>
<keyword evidence="4" id="KW-1133">Transmembrane helix</keyword>
<dbReference type="PANTHER" id="PTHR21347">
    <property type="entry name" value="CLEFT LIP AND PALATE ASSOCIATED TRANSMEMBRANE PROTEIN-RELATED"/>
    <property type="match status" value="1"/>
</dbReference>
<proteinExistence type="inferred from homology"/>
<dbReference type="InterPro" id="IPR008429">
    <property type="entry name" value="CLPTM1"/>
</dbReference>
<gene>
    <name evidence="6" type="ORF">MHI_LOCUS64279</name>
</gene>
<comment type="similarity">
    <text evidence="2">Belongs to the CLPTM1 family.</text>
</comment>
<evidence type="ECO:0000256" key="2">
    <source>
        <dbReference type="ARBA" id="ARBA00009310"/>
    </source>
</evidence>
<evidence type="ECO:0000256" key="1">
    <source>
        <dbReference type="ARBA" id="ARBA00004141"/>
    </source>
</evidence>
<evidence type="ECO:0000256" key="4">
    <source>
        <dbReference type="ARBA" id="ARBA00022989"/>
    </source>
</evidence>
<dbReference type="Pfam" id="PF05602">
    <property type="entry name" value="CLPTM1"/>
    <property type="match status" value="1"/>
</dbReference>
<comment type="caution">
    <text evidence="6">The sequence shown here is derived from an EMBL/GenBank/DDBJ whole genome shotgun (WGS) entry which is preliminary data.</text>
</comment>
<keyword evidence="3" id="KW-0812">Transmembrane</keyword>
<dbReference type="AlphaFoldDB" id="A0A6V7GWK2"/>
<evidence type="ECO:0008006" key="8">
    <source>
        <dbReference type="Google" id="ProtNLM"/>
    </source>
</evidence>
<accession>A0A6V7GWK2</accession>
<organism evidence="6 7">
    <name type="scientific">Heterotrigona itama</name>
    <dbReference type="NCBI Taxonomy" id="395501"/>
    <lineage>
        <taxon>Eukaryota</taxon>
        <taxon>Metazoa</taxon>
        <taxon>Ecdysozoa</taxon>
        <taxon>Arthropoda</taxon>
        <taxon>Hexapoda</taxon>
        <taxon>Insecta</taxon>
        <taxon>Pterygota</taxon>
        <taxon>Neoptera</taxon>
        <taxon>Endopterygota</taxon>
        <taxon>Hymenoptera</taxon>
        <taxon>Apocrita</taxon>
        <taxon>Aculeata</taxon>
        <taxon>Apoidea</taxon>
        <taxon>Anthophila</taxon>
        <taxon>Apidae</taxon>
        <taxon>Heterotrigona</taxon>
    </lineage>
</organism>
<keyword evidence="5" id="KW-0472">Membrane</keyword>
<evidence type="ECO:0000256" key="5">
    <source>
        <dbReference type="ARBA" id="ARBA00023136"/>
    </source>
</evidence>
<reference evidence="6" key="1">
    <citation type="submission" date="2020-07" db="EMBL/GenBank/DDBJ databases">
        <authorList>
            <person name="Nazaruddin N."/>
        </authorList>
    </citation>
    <scope>NUCLEOTIDE SEQUENCE</scope>
</reference>
<evidence type="ECO:0000313" key="6">
    <source>
        <dbReference type="EMBL" id="CAD1468700.1"/>
    </source>
</evidence>
<evidence type="ECO:0000256" key="3">
    <source>
        <dbReference type="ARBA" id="ARBA00022692"/>
    </source>
</evidence>
<protein>
    <recommendedName>
        <fullName evidence="8">Cleft lip and palate transmembrane protein 1</fullName>
    </recommendedName>
</protein>
<dbReference type="Proteomes" id="UP000752696">
    <property type="component" value="Unassembled WGS sequence"/>
</dbReference>
<sequence length="303" mass="35313">MQLPLEMQRSYMGNNLNTKMVGAENDNHDRKELSIKKNMDNNRQNGELISAENNEGRNVNAEIDRQRKKYQPSRLESFFAITKSLIIRALIIYCISHLFRRLQINNSQFPGVINPAHSQAVNIFENGTLFDMHVYLSESEDFRQFDDPRTLVWLEQGLIYGDWYSGPFKDGSKIKNYKFVPSDQLKNNGSIYLHVYVAKSGKSPNPKVGKNNYAGDYMSYTRKMLNKFKKVRYQKKHNLLTGETTATKEEIEKAELMNQEYLSHWHPNLTINLVTDHTNWVYGQVASPLDTCEFLLNTFKFLY</sequence>
<evidence type="ECO:0000313" key="7">
    <source>
        <dbReference type="Proteomes" id="UP000752696"/>
    </source>
</evidence>
<feature type="non-terminal residue" evidence="6">
    <location>
        <position position="303"/>
    </location>
</feature>
<dbReference type="GO" id="GO:0012505">
    <property type="term" value="C:endomembrane system"/>
    <property type="evidence" value="ECO:0007669"/>
    <property type="project" value="TreeGrafter"/>
</dbReference>